<keyword evidence="3" id="KW-0732">Signal</keyword>
<proteinExistence type="predicted"/>
<feature type="chain" id="PRO_5046491093" description="LRRCT domain-containing protein" evidence="3">
    <location>
        <begin position="21"/>
        <end position="712"/>
    </location>
</feature>
<keyword evidence="2" id="KW-0677">Repeat</keyword>
<dbReference type="PRINTS" id="PR00019">
    <property type="entry name" value="LEURICHRPT"/>
</dbReference>
<dbReference type="InterPro" id="IPR032675">
    <property type="entry name" value="LRR_dom_sf"/>
</dbReference>
<evidence type="ECO:0000256" key="3">
    <source>
        <dbReference type="SAM" id="SignalP"/>
    </source>
</evidence>
<dbReference type="EMBL" id="OU963912">
    <property type="protein sequence ID" value="CAH0401449.1"/>
    <property type="molecule type" value="Genomic_DNA"/>
</dbReference>
<dbReference type="PANTHER" id="PTHR45712:SF22">
    <property type="entry name" value="INSULIN-LIKE GROWTH FACTOR-BINDING PROTEIN COMPLEX ACID LABILE SUBUNIT"/>
    <property type="match status" value="1"/>
</dbReference>
<dbReference type="SMART" id="SM00369">
    <property type="entry name" value="LRR_TYP"/>
    <property type="match status" value="15"/>
</dbReference>
<organism evidence="4 5">
    <name type="scientific">Chilo suppressalis</name>
    <name type="common">Asiatic rice borer moth</name>
    <dbReference type="NCBI Taxonomy" id="168631"/>
    <lineage>
        <taxon>Eukaryota</taxon>
        <taxon>Metazoa</taxon>
        <taxon>Ecdysozoa</taxon>
        <taxon>Arthropoda</taxon>
        <taxon>Hexapoda</taxon>
        <taxon>Insecta</taxon>
        <taxon>Pterygota</taxon>
        <taxon>Neoptera</taxon>
        <taxon>Endopterygota</taxon>
        <taxon>Lepidoptera</taxon>
        <taxon>Glossata</taxon>
        <taxon>Ditrysia</taxon>
        <taxon>Pyraloidea</taxon>
        <taxon>Crambidae</taxon>
        <taxon>Crambinae</taxon>
        <taxon>Chilo</taxon>
    </lineage>
</organism>
<dbReference type="Gene3D" id="3.80.10.10">
    <property type="entry name" value="Ribonuclease Inhibitor"/>
    <property type="match status" value="4"/>
</dbReference>
<dbReference type="PANTHER" id="PTHR45712">
    <property type="entry name" value="AGAP008170-PA"/>
    <property type="match status" value="1"/>
</dbReference>
<dbReference type="SUPFAM" id="SSF52058">
    <property type="entry name" value="L domain-like"/>
    <property type="match status" value="2"/>
</dbReference>
<evidence type="ECO:0008006" key="6">
    <source>
        <dbReference type="Google" id="ProtNLM"/>
    </source>
</evidence>
<evidence type="ECO:0000256" key="2">
    <source>
        <dbReference type="ARBA" id="ARBA00022737"/>
    </source>
</evidence>
<dbReference type="SMART" id="SM00365">
    <property type="entry name" value="LRR_SD22"/>
    <property type="match status" value="11"/>
</dbReference>
<dbReference type="PROSITE" id="PS51450">
    <property type="entry name" value="LRR"/>
    <property type="match status" value="7"/>
</dbReference>
<dbReference type="InterPro" id="IPR001611">
    <property type="entry name" value="Leu-rich_rpt"/>
</dbReference>
<dbReference type="Pfam" id="PF13855">
    <property type="entry name" value="LRR_8"/>
    <property type="match status" value="5"/>
</dbReference>
<keyword evidence="1" id="KW-0433">Leucine-rich repeat</keyword>
<protein>
    <recommendedName>
        <fullName evidence="6">LRRCT domain-containing protein</fullName>
    </recommendedName>
</protein>
<accession>A0ABN8B2D7</accession>
<reference evidence="4" key="1">
    <citation type="submission" date="2021-12" db="EMBL/GenBank/DDBJ databases">
        <authorList>
            <person name="King R."/>
        </authorList>
    </citation>
    <scope>NUCLEOTIDE SEQUENCE</scope>
</reference>
<feature type="signal peptide" evidence="3">
    <location>
        <begin position="1"/>
        <end position="20"/>
    </location>
</feature>
<evidence type="ECO:0000256" key="1">
    <source>
        <dbReference type="ARBA" id="ARBA00022614"/>
    </source>
</evidence>
<dbReference type="Proteomes" id="UP001153292">
    <property type="component" value="Chromosome 19"/>
</dbReference>
<name>A0ABN8B2D7_CHISP</name>
<evidence type="ECO:0000313" key="5">
    <source>
        <dbReference type="Proteomes" id="UP001153292"/>
    </source>
</evidence>
<keyword evidence="5" id="KW-1185">Reference proteome</keyword>
<evidence type="ECO:0000313" key="4">
    <source>
        <dbReference type="EMBL" id="CAH0401449.1"/>
    </source>
</evidence>
<gene>
    <name evidence="4" type="ORF">CHILSU_LOCUS4675</name>
</gene>
<dbReference type="InterPro" id="IPR050333">
    <property type="entry name" value="SLRP"/>
</dbReference>
<sequence length="712" mass="81610">MMAKGLLFLIVTTMISPVFCDCPLDKIRSFGKCSFHIQCKTDVRDVALPPHCLGSTNDPVIIDLVLNNAKSDMFDINNRDREILYSVTTFRVSGVFPKTNLSMLEHMPHLRVLFLVNNRMEIIYGSPFSQLRHLEHLDLSHNNLTDIKDLLQFNTYPSRFRILVLAHNAIEKIPNVSFNGLSSLTELDLSFNRISDLSDNPFQNLTRLGILKLNNNRITDLNGALNELHTLKHLFLRGNQIQNFNAQSLDIIKELETFDLSSNQLEDLKEVVFVRHWKHFDTNSVCKILLSDNQIIAIPNVKSKEVFDRYVRSVPGYGNNIFTVTTELDLSNNAISNISYNAFQPLVRLVSLDLSHNKITNFDVNPRDMIYVKYLNLSCNFITNLKFDSFQSMHNLQNLDLSHNDLEIIPGHTFTNNNKLKYLNMTDNQIEKLEHFRIKMFDPEGGVLDLSNNSISQLSIPNGEGLHLNILVLKANMIADPALIYLCYQNKLETLDMSVNIIQELKNNSLNLPVTLSSLDLSNNSIAKIHPGTFKRIEQLRTLRLAFNKLTEIEYGTFQELKHLSYLDLSYNNITNLDSRVMTDLKSLRMLSLKYNGLYTLDYKIWLGHHFDLNVYLEGNNISCDWLAAALNDYNNGFSKMKPIAHMRSSSGYSLEGIPCEQDAHQLSKLTTVMADERLLVVVQKILRAVEHQNDLYKRIFMGHEINHKSVN</sequence>
<dbReference type="InterPro" id="IPR003591">
    <property type="entry name" value="Leu-rich_rpt_typical-subtyp"/>
</dbReference>
<dbReference type="Pfam" id="PF00560">
    <property type="entry name" value="LRR_1"/>
    <property type="match status" value="1"/>
</dbReference>